<reference evidence="1" key="1">
    <citation type="submission" date="2019-09" db="EMBL/GenBank/DDBJ databases">
        <title>Draft genome information of white flower Hibiscus syriacus.</title>
        <authorList>
            <person name="Kim Y.-M."/>
        </authorList>
    </citation>
    <scope>NUCLEOTIDE SEQUENCE [LARGE SCALE GENOMIC DNA]</scope>
    <source>
        <strain evidence="1">YM2019G1</strain>
    </source>
</reference>
<protein>
    <submittedName>
        <fullName evidence="1">Uncharacterized protein</fullName>
    </submittedName>
</protein>
<keyword evidence="2" id="KW-1185">Reference proteome</keyword>
<organism evidence="1 2">
    <name type="scientific">Hibiscus syriacus</name>
    <name type="common">Rose of Sharon</name>
    <dbReference type="NCBI Taxonomy" id="106335"/>
    <lineage>
        <taxon>Eukaryota</taxon>
        <taxon>Viridiplantae</taxon>
        <taxon>Streptophyta</taxon>
        <taxon>Embryophyta</taxon>
        <taxon>Tracheophyta</taxon>
        <taxon>Spermatophyta</taxon>
        <taxon>Magnoliopsida</taxon>
        <taxon>eudicotyledons</taxon>
        <taxon>Gunneridae</taxon>
        <taxon>Pentapetalae</taxon>
        <taxon>rosids</taxon>
        <taxon>malvids</taxon>
        <taxon>Malvales</taxon>
        <taxon>Malvaceae</taxon>
        <taxon>Malvoideae</taxon>
        <taxon>Hibiscus</taxon>
    </lineage>
</organism>
<dbReference type="EMBL" id="VEPZ02001331">
    <property type="protein sequence ID" value="KAE8679303.1"/>
    <property type="molecule type" value="Genomic_DNA"/>
</dbReference>
<dbReference type="AlphaFoldDB" id="A0A6A2XUI1"/>
<comment type="caution">
    <text evidence="1">The sequence shown here is derived from an EMBL/GenBank/DDBJ whole genome shotgun (WGS) entry which is preliminary data.</text>
</comment>
<evidence type="ECO:0000313" key="1">
    <source>
        <dbReference type="EMBL" id="KAE8679303.1"/>
    </source>
</evidence>
<sequence length="326" mass="37397">MATFKILVTYEQVLKHQICSLLMTSLRTNYEVTSLVSRDKSMSCLIELLPLFSFCFRCYTDMIHMCCILCWKSCRCYVRPSTFLQCGSFFGENSYNIFQAKILFHRMRKIKQAKASLEFMYCFTDVHVKVKYEANNGTFSSTIRKAEILSLTFVSSPAATVNSPNYLLGDKLIPVLVDLMLKAPPAKKYIILNRSYPKTWKVYDTLFSEHSCSTAAILFSYLSKMVAAVTIFRFTFLFFKFEGKSMTTRRDDLDGSLWRLAVEGFHRILVDGVSKLALECRLDSEISRPARLRIWKEIADVYEIFLVGYCSSALPSNSNNVIVPAK</sequence>
<proteinExistence type="predicted"/>
<accession>A0A6A2XUI1</accession>
<name>A0A6A2XUI1_HIBSY</name>
<gene>
    <name evidence="1" type="ORF">F3Y22_tig00111402pilonHSYRG01173</name>
</gene>
<dbReference type="Proteomes" id="UP000436088">
    <property type="component" value="Unassembled WGS sequence"/>
</dbReference>
<evidence type="ECO:0000313" key="2">
    <source>
        <dbReference type="Proteomes" id="UP000436088"/>
    </source>
</evidence>